<accession>A0A8K0WZR9</accession>
<sequence length="263" mass="29092">MASIQYPQIVLLGDSLLQQSADVRNGFSFQGALQYHVIRRLDVVNRGFSGWNTDNVVQYLPELFAPPSATTPKIDYLIVLLGANDAVRPLPSFHQHVPQDRYRANLTTIITHPHITAHNPKILLVTPPPVDEIHLQTLDIEKGWPEITRHARLSAEYSQIARDVAAAHPGVVLIDLWQALHDEAAARTPGWTPGEGKLLGTPESGTRGALEQLLPDGLHLSGEAYEVFFRLVVPHVGAEWASLPAEDRTGYLLPDWKTFGPKP</sequence>
<dbReference type="EMBL" id="JAGPXD010000006">
    <property type="protein sequence ID" value="KAH7349474.1"/>
    <property type="molecule type" value="Genomic_DNA"/>
</dbReference>
<dbReference type="PANTHER" id="PTHR14209">
    <property type="entry name" value="ISOAMYL ACETATE-HYDROLYZING ESTERASE 1"/>
    <property type="match status" value="1"/>
</dbReference>
<dbReference type="CDD" id="cd01838">
    <property type="entry name" value="Isoamyl_acetate_hydrolase_like"/>
    <property type="match status" value="1"/>
</dbReference>
<organism evidence="2 3">
    <name type="scientific">Plectosphaerella cucumerina</name>
    <dbReference type="NCBI Taxonomy" id="40658"/>
    <lineage>
        <taxon>Eukaryota</taxon>
        <taxon>Fungi</taxon>
        <taxon>Dikarya</taxon>
        <taxon>Ascomycota</taxon>
        <taxon>Pezizomycotina</taxon>
        <taxon>Sordariomycetes</taxon>
        <taxon>Hypocreomycetidae</taxon>
        <taxon>Glomerellales</taxon>
        <taxon>Plectosphaerellaceae</taxon>
        <taxon>Plectosphaerella</taxon>
    </lineage>
</organism>
<dbReference type="OrthoDB" id="671439at2759"/>
<evidence type="ECO:0000313" key="3">
    <source>
        <dbReference type="Proteomes" id="UP000813385"/>
    </source>
</evidence>
<keyword evidence="3" id="KW-1185">Reference proteome</keyword>
<dbReference type="AlphaFoldDB" id="A0A8K0WZR9"/>
<gene>
    <name evidence="2" type="ORF">B0T11DRAFT_131438</name>
</gene>
<name>A0A8K0WZR9_9PEZI</name>
<dbReference type="Gene3D" id="3.40.50.1110">
    <property type="entry name" value="SGNH hydrolase"/>
    <property type="match status" value="1"/>
</dbReference>
<feature type="domain" description="SGNH hydrolase-type esterase" evidence="1">
    <location>
        <begin position="11"/>
        <end position="226"/>
    </location>
</feature>
<comment type="caution">
    <text evidence="2">The sequence shown here is derived from an EMBL/GenBank/DDBJ whole genome shotgun (WGS) entry which is preliminary data.</text>
</comment>
<evidence type="ECO:0000259" key="1">
    <source>
        <dbReference type="Pfam" id="PF13472"/>
    </source>
</evidence>
<dbReference type="Proteomes" id="UP000813385">
    <property type="component" value="Unassembled WGS sequence"/>
</dbReference>
<dbReference type="Pfam" id="PF13472">
    <property type="entry name" value="Lipase_GDSL_2"/>
    <property type="match status" value="1"/>
</dbReference>
<proteinExistence type="predicted"/>
<dbReference type="InterPro" id="IPR036514">
    <property type="entry name" value="SGNH_hydro_sf"/>
</dbReference>
<dbReference type="InterPro" id="IPR013830">
    <property type="entry name" value="SGNH_hydro"/>
</dbReference>
<reference evidence="2" key="1">
    <citation type="journal article" date="2021" name="Nat. Commun.">
        <title>Genetic determinants of endophytism in the Arabidopsis root mycobiome.</title>
        <authorList>
            <person name="Mesny F."/>
            <person name="Miyauchi S."/>
            <person name="Thiergart T."/>
            <person name="Pickel B."/>
            <person name="Atanasova L."/>
            <person name="Karlsson M."/>
            <person name="Huettel B."/>
            <person name="Barry K.W."/>
            <person name="Haridas S."/>
            <person name="Chen C."/>
            <person name="Bauer D."/>
            <person name="Andreopoulos W."/>
            <person name="Pangilinan J."/>
            <person name="LaButti K."/>
            <person name="Riley R."/>
            <person name="Lipzen A."/>
            <person name="Clum A."/>
            <person name="Drula E."/>
            <person name="Henrissat B."/>
            <person name="Kohler A."/>
            <person name="Grigoriev I.V."/>
            <person name="Martin F.M."/>
            <person name="Hacquard S."/>
        </authorList>
    </citation>
    <scope>NUCLEOTIDE SEQUENCE</scope>
    <source>
        <strain evidence="2">MPI-CAGE-AT-0016</strain>
    </source>
</reference>
<dbReference type="SUPFAM" id="SSF52266">
    <property type="entry name" value="SGNH hydrolase"/>
    <property type="match status" value="1"/>
</dbReference>
<dbReference type="InterPro" id="IPR045136">
    <property type="entry name" value="Iah1-like"/>
</dbReference>
<dbReference type="PANTHER" id="PTHR14209:SF19">
    <property type="entry name" value="ISOAMYL ACETATE-HYDROLYZING ESTERASE 1 HOMOLOG"/>
    <property type="match status" value="1"/>
</dbReference>
<protein>
    <submittedName>
        <fullName evidence="2">GDSL Lipase/Acylhydrolase family protein</fullName>
    </submittedName>
</protein>
<evidence type="ECO:0000313" key="2">
    <source>
        <dbReference type="EMBL" id="KAH7349474.1"/>
    </source>
</evidence>